<organism evidence="8 9">
    <name type="scientific">Corynebacterium alimapuense</name>
    <dbReference type="NCBI Taxonomy" id="1576874"/>
    <lineage>
        <taxon>Bacteria</taxon>
        <taxon>Bacillati</taxon>
        <taxon>Actinomycetota</taxon>
        <taxon>Actinomycetes</taxon>
        <taxon>Mycobacteriales</taxon>
        <taxon>Corynebacteriaceae</taxon>
        <taxon>Corynebacterium</taxon>
    </lineage>
</organism>
<gene>
    <name evidence="8" type="ORF">C5L39_06915</name>
</gene>
<evidence type="ECO:0000256" key="2">
    <source>
        <dbReference type="ARBA" id="ARBA00022475"/>
    </source>
</evidence>
<feature type="domain" description="Type II secretion system protein GspF" evidence="7">
    <location>
        <begin position="49"/>
        <end position="172"/>
    </location>
</feature>
<keyword evidence="9" id="KW-1185">Reference proteome</keyword>
<dbReference type="OrthoDB" id="3267562at2"/>
<keyword evidence="4 6" id="KW-1133">Transmembrane helix</keyword>
<evidence type="ECO:0000256" key="4">
    <source>
        <dbReference type="ARBA" id="ARBA00022989"/>
    </source>
</evidence>
<dbReference type="AlphaFoldDB" id="A0A3M8K978"/>
<feature type="transmembrane region" description="Helical" evidence="6">
    <location>
        <begin position="163"/>
        <end position="184"/>
    </location>
</feature>
<dbReference type="Pfam" id="PF00482">
    <property type="entry name" value="T2SSF"/>
    <property type="match status" value="1"/>
</dbReference>
<evidence type="ECO:0000313" key="8">
    <source>
        <dbReference type="EMBL" id="RNE49008.1"/>
    </source>
</evidence>
<keyword evidence="3 6" id="KW-0812">Transmembrane</keyword>
<reference evidence="8 9" key="1">
    <citation type="submission" date="2018-02" db="EMBL/GenBank/DDBJ databases">
        <title>Corynebacterium alimpuense sp. nov., a marine obligate actinomycete isolated from sediments of Valparaiso bay, Chile.</title>
        <authorList>
            <person name="Claverias F."/>
            <person name="Gonzales-Siles L."/>
            <person name="Salva-Serra F."/>
            <person name="Inganaes E."/>
            <person name="Molin K."/>
            <person name="Cumsille A."/>
            <person name="Undabarrena A."/>
            <person name="Couve E."/>
            <person name="Moore E.R.B."/>
            <person name="Gomila M."/>
            <person name="Camara B."/>
        </authorList>
    </citation>
    <scope>NUCLEOTIDE SEQUENCE [LARGE SCALE GENOMIC DNA]</scope>
    <source>
        <strain evidence="8 9">CCUG 69366</strain>
    </source>
</reference>
<name>A0A3M8K978_9CORY</name>
<comment type="subcellular location">
    <subcellularLocation>
        <location evidence="1">Cell membrane</location>
        <topology evidence="1">Multi-pass membrane protein</topology>
    </subcellularLocation>
</comment>
<dbReference type="PANTHER" id="PTHR35007:SF3">
    <property type="entry name" value="POSSIBLE CONSERVED ALANINE RICH MEMBRANE PROTEIN"/>
    <property type="match status" value="1"/>
</dbReference>
<accession>A0A3M8K978</accession>
<comment type="caution">
    <text evidence="8">The sequence shown here is derived from an EMBL/GenBank/DDBJ whole genome shotgun (WGS) entry which is preliminary data.</text>
</comment>
<evidence type="ECO:0000256" key="1">
    <source>
        <dbReference type="ARBA" id="ARBA00004651"/>
    </source>
</evidence>
<dbReference type="GO" id="GO:0005886">
    <property type="term" value="C:plasma membrane"/>
    <property type="evidence" value="ECO:0007669"/>
    <property type="project" value="UniProtKB-SubCell"/>
</dbReference>
<dbReference type="EMBL" id="PTJO01000004">
    <property type="protein sequence ID" value="RNE49008.1"/>
    <property type="molecule type" value="Genomic_DNA"/>
</dbReference>
<evidence type="ECO:0000256" key="6">
    <source>
        <dbReference type="SAM" id="Phobius"/>
    </source>
</evidence>
<dbReference type="PANTHER" id="PTHR35007">
    <property type="entry name" value="INTEGRAL MEMBRANE PROTEIN-RELATED"/>
    <property type="match status" value="1"/>
</dbReference>
<evidence type="ECO:0000313" key="9">
    <source>
        <dbReference type="Proteomes" id="UP000266975"/>
    </source>
</evidence>
<sequence>MSLLLIALALLIPAGRVAQRLNIRGPKTPRDGPRPHAPRLDRLAVAADIDLFAACIRAGLADAEATVALASVGTDEATRKHWDTVAALLRIGVPADRAWAEVEGLPGLGELAGLAKISQQSGSAMAQASERIARGLRAEAIDEATAQGERAGVLIALPLAACFLPAFFVLGLAPVVISLGSTLLTG</sequence>
<evidence type="ECO:0000259" key="7">
    <source>
        <dbReference type="Pfam" id="PF00482"/>
    </source>
</evidence>
<dbReference type="Proteomes" id="UP000266975">
    <property type="component" value="Unassembled WGS sequence"/>
</dbReference>
<keyword evidence="5 6" id="KW-0472">Membrane</keyword>
<keyword evidence="2" id="KW-1003">Cell membrane</keyword>
<dbReference type="RefSeq" id="WP_123048143.1">
    <property type="nucleotide sequence ID" value="NZ_PTJO01000004.1"/>
</dbReference>
<dbReference type="InterPro" id="IPR018076">
    <property type="entry name" value="T2SS_GspF_dom"/>
</dbReference>
<protein>
    <submittedName>
        <fullName evidence="8">Type II secretion protein F</fullName>
    </submittedName>
</protein>
<evidence type="ECO:0000256" key="3">
    <source>
        <dbReference type="ARBA" id="ARBA00022692"/>
    </source>
</evidence>
<evidence type="ECO:0000256" key="5">
    <source>
        <dbReference type="ARBA" id="ARBA00023136"/>
    </source>
</evidence>
<proteinExistence type="predicted"/>